<dbReference type="AlphaFoldDB" id="B8KWK5"/>
<evidence type="ECO:0000256" key="1">
    <source>
        <dbReference type="ARBA" id="ARBA00001954"/>
    </source>
</evidence>
<name>B8KWK5_9GAMM</name>
<proteinExistence type="predicted"/>
<gene>
    <name evidence="2" type="ORF">NOR51B_377</name>
</gene>
<dbReference type="RefSeq" id="WP_009019188.1">
    <property type="nucleotide sequence ID" value="NZ_DS999411.1"/>
</dbReference>
<comment type="cofactor">
    <cofactor evidence="1">
        <name>Fe(2+)</name>
        <dbReference type="ChEBI" id="CHEBI:29033"/>
    </cofactor>
</comment>
<sequence>MTADPCKFIWIVGSPRSGTTFLTRLIGDNCDLTYDEPGDIPHLQRGKVGKWHFPPAKTICFKWCENYRVADPIVRKFPNSYFIHITREPQNNVYSIAFPKESAFPPRQFPELGDAIEERMIRAIRMWFGYDQGCRQLRKQLGSRYLEVPYEQLPDYYGAIETFTGIKLTKRPEFSNQNLPQGALEELTPYWQKTPFAKRYADSLVPSESDPETSVTANDNTEKMAISAPTLAPPPMTTPGEKPSFEPFAGNGLRSPTTTTALNSALWTDHPDAKAMIKHGLEAGSISWDEAENLRFFCDQGYLVIPDALPDDLTESILNEILTAWSNPTGETYASFWEGSQKRHLPSQSDYATRHEAKLLDIHMVSESVRAAIFHEQIRRYLTLILQDEPLAFQSLSFEKGSEQGMHSDIAFVKVDEPRNFVASWIALEDVHPGTGELEYYPGSHKIPDHVFDNGSVWQDAKPTGYERLVRSLFAKRSDRYQRLLPKTHYTRIVHKLAKENGLLSQRFLPRKGDALIWSSGLYHGGSKIENPQSTRRSLVTHYCPQRCTPPYLKEKAGKQSTNHGGHVCGQYTKTIL</sequence>
<dbReference type="SUPFAM" id="SSF52540">
    <property type="entry name" value="P-loop containing nucleoside triphosphate hydrolases"/>
    <property type="match status" value="1"/>
</dbReference>
<dbReference type="SUPFAM" id="SSF51197">
    <property type="entry name" value="Clavaminate synthase-like"/>
    <property type="match status" value="1"/>
</dbReference>
<dbReference type="Pfam" id="PF05721">
    <property type="entry name" value="PhyH"/>
    <property type="match status" value="1"/>
</dbReference>
<reference evidence="3" key="1">
    <citation type="journal article" date="2013" name="BMC Microbiol.">
        <title>Taxonomy and evolution of bacteriochlorophyll a-containing members of the OM60/NOR5 clade of marine gammaproteobacteria: description of Luminiphilus syltensis gen. nov., sp. nov., reclassification of Haliea rubra as Pseudohaliea rubra gen. nov., comb. nov., and emendation of Chromatocurvus halotolerans.</title>
        <authorList>
            <person name="Spring S."/>
            <person name="Riedel T."/>
            <person name="Sproer C."/>
            <person name="Yan S."/>
            <person name="Harder J."/>
            <person name="Fuchs B.M."/>
        </authorList>
    </citation>
    <scope>NUCLEOTIDE SEQUENCE [LARGE SCALE GENOMIC DNA]</scope>
    <source>
        <strain evidence="3">NOR51-B</strain>
    </source>
</reference>
<dbReference type="GO" id="GO:0016706">
    <property type="term" value="F:2-oxoglutarate-dependent dioxygenase activity"/>
    <property type="evidence" value="ECO:0007669"/>
    <property type="project" value="UniProtKB-ARBA"/>
</dbReference>
<keyword evidence="2" id="KW-0560">Oxidoreductase</keyword>
<dbReference type="HOGENOM" id="CLU_472342_0_0_6"/>
<dbReference type="InterPro" id="IPR008775">
    <property type="entry name" value="Phytyl_CoA_dOase-like"/>
</dbReference>
<protein>
    <submittedName>
        <fullName evidence="2">Phytanoyl-CoA dioxygenase family protein</fullName>
    </submittedName>
</protein>
<dbReference type="Proteomes" id="UP000004699">
    <property type="component" value="Unassembled WGS sequence"/>
</dbReference>
<dbReference type="eggNOG" id="COG5285">
    <property type="taxonomic scope" value="Bacteria"/>
</dbReference>
<dbReference type="PANTHER" id="PTHR20883:SF48">
    <property type="entry name" value="ECTOINE DIOXYGENASE"/>
    <property type="match status" value="1"/>
</dbReference>
<dbReference type="InterPro" id="IPR027417">
    <property type="entry name" value="P-loop_NTPase"/>
</dbReference>
<keyword evidence="2" id="KW-0223">Dioxygenase</keyword>
<dbReference type="EMBL" id="DS999411">
    <property type="protein sequence ID" value="EED34440.1"/>
    <property type="molecule type" value="Genomic_DNA"/>
</dbReference>
<evidence type="ECO:0000313" key="2">
    <source>
        <dbReference type="EMBL" id="EED34440.1"/>
    </source>
</evidence>
<dbReference type="Gene3D" id="3.40.50.300">
    <property type="entry name" value="P-loop containing nucleotide triphosphate hydrolases"/>
    <property type="match status" value="1"/>
</dbReference>
<dbReference type="Gene3D" id="2.60.120.620">
    <property type="entry name" value="q2cbj1_9rhob like domain"/>
    <property type="match status" value="1"/>
</dbReference>
<dbReference type="STRING" id="565045.NOR51B_377"/>
<accession>B8KWK5</accession>
<organism evidence="2 3">
    <name type="scientific">Luminiphilus syltensis NOR5-1B</name>
    <dbReference type="NCBI Taxonomy" id="565045"/>
    <lineage>
        <taxon>Bacteria</taxon>
        <taxon>Pseudomonadati</taxon>
        <taxon>Pseudomonadota</taxon>
        <taxon>Gammaproteobacteria</taxon>
        <taxon>Cellvibrionales</taxon>
        <taxon>Halieaceae</taxon>
        <taxon>Luminiphilus</taxon>
    </lineage>
</organism>
<dbReference type="GO" id="GO:0005506">
    <property type="term" value="F:iron ion binding"/>
    <property type="evidence" value="ECO:0007669"/>
    <property type="project" value="UniProtKB-ARBA"/>
</dbReference>
<dbReference type="PANTHER" id="PTHR20883">
    <property type="entry name" value="PHYTANOYL-COA DIOXYGENASE DOMAIN CONTAINING 1"/>
    <property type="match status" value="1"/>
</dbReference>
<keyword evidence="3" id="KW-1185">Reference proteome</keyword>
<dbReference type="OrthoDB" id="9791262at2"/>
<evidence type="ECO:0000313" key="3">
    <source>
        <dbReference type="Proteomes" id="UP000004699"/>
    </source>
</evidence>